<dbReference type="AlphaFoldDB" id="A0A383CWR6"/>
<feature type="non-terminal residue" evidence="1">
    <location>
        <position position="1"/>
    </location>
</feature>
<accession>A0A383CWR6</accession>
<sequence length="23" mass="2881">FYDAVFGYYRMDIQKRMATTYIK</sequence>
<protein>
    <submittedName>
        <fullName evidence="1">Uncharacterized protein</fullName>
    </submittedName>
</protein>
<evidence type="ECO:0000313" key="1">
    <source>
        <dbReference type="EMBL" id="SVE36601.1"/>
    </source>
</evidence>
<proteinExistence type="predicted"/>
<organism evidence="1">
    <name type="scientific">marine metagenome</name>
    <dbReference type="NCBI Taxonomy" id="408172"/>
    <lineage>
        <taxon>unclassified sequences</taxon>
        <taxon>metagenomes</taxon>
        <taxon>ecological metagenomes</taxon>
    </lineage>
</organism>
<gene>
    <name evidence="1" type="ORF">METZ01_LOCUS489455</name>
</gene>
<reference evidence="1" key="1">
    <citation type="submission" date="2018-05" db="EMBL/GenBank/DDBJ databases">
        <authorList>
            <person name="Lanie J.A."/>
            <person name="Ng W.-L."/>
            <person name="Kazmierczak K.M."/>
            <person name="Andrzejewski T.M."/>
            <person name="Davidsen T.M."/>
            <person name="Wayne K.J."/>
            <person name="Tettelin H."/>
            <person name="Glass J.I."/>
            <person name="Rusch D."/>
            <person name="Podicherti R."/>
            <person name="Tsui H.-C.T."/>
            <person name="Winkler M.E."/>
        </authorList>
    </citation>
    <scope>NUCLEOTIDE SEQUENCE</scope>
</reference>
<dbReference type="EMBL" id="UINC01212326">
    <property type="protein sequence ID" value="SVE36601.1"/>
    <property type="molecule type" value="Genomic_DNA"/>
</dbReference>
<name>A0A383CWR6_9ZZZZ</name>